<keyword evidence="8 10" id="KW-1133">Transmembrane helix</keyword>
<keyword evidence="6 10" id="KW-0812">Transmembrane</keyword>
<evidence type="ECO:0000313" key="14">
    <source>
        <dbReference type="Proteomes" id="UP000289411"/>
    </source>
</evidence>
<dbReference type="OrthoDB" id="8673316at2"/>
<dbReference type="Gene3D" id="3.30.565.10">
    <property type="entry name" value="Histidine kinase-like ATPase, C-terminal domain"/>
    <property type="match status" value="1"/>
</dbReference>
<evidence type="ECO:0000256" key="4">
    <source>
        <dbReference type="ARBA" id="ARBA00022553"/>
    </source>
</evidence>
<dbReference type="SUPFAM" id="SSF47384">
    <property type="entry name" value="Homodimeric domain of signal transducing histidine kinase"/>
    <property type="match status" value="1"/>
</dbReference>
<evidence type="ECO:0000256" key="6">
    <source>
        <dbReference type="ARBA" id="ARBA00022692"/>
    </source>
</evidence>
<dbReference type="InterPro" id="IPR036890">
    <property type="entry name" value="HATPase_C_sf"/>
</dbReference>
<dbReference type="SMART" id="SM00387">
    <property type="entry name" value="HATPase_c"/>
    <property type="match status" value="1"/>
</dbReference>
<dbReference type="InterPro" id="IPR004358">
    <property type="entry name" value="Sig_transdc_His_kin-like_C"/>
</dbReference>
<dbReference type="SUPFAM" id="SSF55874">
    <property type="entry name" value="ATPase domain of HSP90 chaperone/DNA topoisomerase II/histidine kinase"/>
    <property type="match status" value="1"/>
</dbReference>
<feature type="transmembrane region" description="Helical" evidence="10">
    <location>
        <begin position="155"/>
        <end position="178"/>
    </location>
</feature>
<sequence>MMSSLRSQLLAWLLVPLTLLAAVNAVTGYATARATADLVTDRMLLGSARVIAEETRAEDGLLQVTVPPAALEMFDTGAGDFVYVRVTDGAGRLVAGAADLPLPTGGADAYEAAYRGRIMRFHALDHALAGPGPHRGITVVVATSLVGRDAMVRRLWLTGLGQGLALLATAGVFMAFGLKRGLGPLIRLRDEVRARPTASLEPFAPETVQSEIRPLVEAINGRIARVKAQLAAQHRFVTNAAHQLRTPLAVLNLQATYALRRIGADDQATALKAIQVGVGQMSRLAEQLLTLSRAEPGSRRARDDRVRLGALTRRVLEDVAGLALERGIDLGLDERDPAAEAAGDETMMGEMLVNLVDNALRYCPAGCSVTVVIETSGGEAVLAVQDDGPGLPPGEEERVFERFYRVEGTVPSGSGLGLSIVKEVAEVAGGRVAAIRSPGGGLRVEVRLPASAEAR</sequence>
<gene>
    <name evidence="13" type="ORF">D3272_13900</name>
</gene>
<dbReference type="PANTHER" id="PTHR45436">
    <property type="entry name" value="SENSOR HISTIDINE KINASE YKOH"/>
    <property type="match status" value="1"/>
</dbReference>
<keyword evidence="4" id="KW-0597">Phosphoprotein</keyword>
<dbReference type="PANTHER" id="PTHR45436:SF1">
    <property type="entry name" value="SENSOR PROTEIN QSEC"/>
    <property type="match status" value="1"/>
</dbReference>
<dbReference type="CDD" id="cd00075">
    <property type="entry name" value="HATPase"/>
    <property type="match status" value="1"/>
</dbReference>
<comment type="subcellular location">
    <subcellularLocation>
        <location evidence="2">Membrane</location>
    </subcellularLocation>
</comment>
<comment type="catalytic activity">
    <reaction evidence="1">
        <text>ATP + protein L-histidine = ADP + protein N-phospho-L-histidine.</text>
        <dbReference type="EC" id="2.7.13.3"/>
    </reaction>
</comment>
<dbReference type="InterPro" id="IPR013727">
    <property type="entry name" value="2CSK_N"/>
</dbReference>
<feature type="domain" description="Histidine kinase" evidence="12">
    <location>
        <begin position="239"/>
        <end position="452"/>
    </location>
</feature>
<evidence type="ECO:0000313" key="13">
    <source>
        <dbReference type="EMBL" id="RYB04114.1"/>
    </source>
</evidence>
<dbReference type="GO" id="GO:0000155">
    <property type="term" value="F:phosphorelay sensor kinase activity"/>
    <property type="evidence" value="ECO:0007669"/>
    <property type="project" value="InterPro"/>
</dbReference>
<dbReference type="PROSITE" id="PS50109">
    <property type="entry name" value="HIS_KIN"/>
    <property type="match status" value="1"/>
</dbReference>
<dbReference type="Pfam" id="PF00512">
    <property type="entry name" value="HisKA"/>
    <property type="match status" value="1"/>
</dbReference>
<proteinExistence type="predicted"/>
<dbReference type="RefSeq" id="WP_129219810.1">
    <property type="nucleotide sequence ID" value="NZ_QYBC01000011.1"/>
</dbReference>
<dbReference type="PRINTS" id="PR00344">
    <property type="entry name" value="BCTRLSENSOR"/>
</dbReference>
<evidence type="ECO:0000256" key="5">
    <source>
        <dbReference type="ARBA" id="ARBA00022679"/>
    </source>
</evidence>
<keyword evidence="9 10" id="KW-0472">Membrane</keyword>
<dbReference type="Proteomes" id="UP000289411">
    <property type="component" value="Unassembled WGS sequence"/>
</dbReference>
<dbReference type="InterPro" id="IPR003661">
    <property type="entry name" value="HisK_dim/P_dom"/>
</dbReference>
<keyword evidence="7 13" id="KW-0418">Kinase</keyword>
<reference evidence="13 14" key="2">
    <citation type="submission" date="2019-02" db="EMBL/GenBank/DDBJ databases">
        <title>'Lichenibacterium ramalinii' gen. nov. sp. nov., 'Lichenibacterium minor' gen. nov. sp. nov.</title>
        <authorList>
            <person name="Pankratov T."/>
        </authorList>
    </citation>
    <scope>NUCLEOTIDE SEQUENCE [LARGE SCALE GENOMIC DNA]</scope>
    <source>
        <strain evidence="13 14">RmlP001</strain>
    </source>
</reference>
<keyword evidence="5" id="KW-0808">Transferase</keyword>
<dbReference type="InterPro" id="IPR005467">
    <property type="entry name" value="His_kinase_dom"/>
</dbReference>
<protein>
    <recommendedName>
        <fullName evidence="3">histidine kinase</fullName>
        <ecNumber evidence="3">2.7.13.3</ecNumber>
    </recommendedName>
</protein>
<evidence type="ECO:0000256" key="2">
    <source>
        <dbReference type="ARBA" id="ARBA00004370"/>
    </source>
</evidence>
<dbReference type="InterPro" id="IPR003594">
    <property type="entry name" value="HATPase_dom"/>
</dbReference>
<evidence type="ECO:0000259" key="12">
    <source>
        <dbReference type="PROSITE" id="PS50109"/>
    </source>
</evidence>
<evidence type="ECO:0000256" key="11">
    <source>
        <dbReference type="SAM" id="SignalP"/>
    </source>
</evidence>
<dbReference type="Gene3D" id="1.10.287.130">
    <property type="match status" value="1"/>
</dbReference>
<dbReference type="EMBL" id="QYBC01000011">
    <property type="protein sequence ID" value="RYB04114.1"/>
    <property type="molecule type" value="Genomic_DNA"/>
</dbReference>
<accession>A0A4Q2RCX0</accession>
<evidence type="ECO:0000256" key="1">
    <source>
        <dbReference type="ARBA" id="ARBA00000085"/>
    </source>
</evidence>
<evidence type="ECO:0000256" key="3">
    <source>
        <dbReference type="ARBA" id="ARBA00012438"/>
    </source>
</evidence>
<dbReference type="SMART" id="SM00388">
    <property type="entry name" value="HisKA"/>
    <property type="match status" value="1"/>
</dbReference>
<feature type="signal peptide" evidence="11">
    <location>
        <begin position="1"/>
        <end position="21"/>
    </location>
</feature>
<dbReference type="CDD" id="cd00082">
    <property type="entry name" value="HisKA"/>
    <property type="match status" value="1"/>
</dbReference>
<dbReference type="Pfam" id="PF02518">
    <property type="entry name" value="HATPase_c"/>
    <property type="match status" value="1"/>
</dbReference>
<dbReference type="Pfam" id="PF08521">
    <property type="entry name" value="2CSK_N"/>
    <property type="match status" value="1"/>
</dbReference>
<dbReference type="GO" id="GO:0005886">
    <property type="term" value="C:plasma membrane"/>
    <property type="evidence" value="ECO:0007669"/>
    <property type="project" value="TreeGrafter"/>
</dbReference>
<dbReference type="InterPro" id="IPR050428">
    <property type="entry name" value="TCS_sensor_his_kinase"/>
</dbReference>
<evidence type="ECO:0000256" key="9">
    <source>
        <dbReference type="ARBA" id="ARBA00023136"/>
    </source>
</evidence>
<name>A0A4Q2RCX0_9HYPH</name>
<reference evidence="13 14" key="1">
    <citation type="submission" date="2018-09" db="EMBL/GenBank/DDBJ databases">
        <authorList>
            <person name="Grouzdev D.S."/>
            <person name="Krutkina M.S."/>
        </authorList>
    </citation>
    <scope>NUCLEOTIDE SEQUENCE [LARGE SCALE GENOMIC DNA]</scope>
    <source>
        <strain evidence="13 14">RmlP001</strain>
    </source>
</reference>
<dbReference type="AlphaFoldDB" id="A0A4Q2RCX0"/>
<feature type="chain" id="PRO_5020810847" description="histidine kinase" evidence="11">
    <location>
        <begin position="22"/>
        <end position="455"/>
    </location>
</feature>
<evidence type="ECO:0000256" key="10">
    <source>
        <dbReference type="SAM" id="Phobius"/>
    </source>
</evidence>
<keyword evidence="14" id="KW-1185">Reference proteome</keyword>
<evidence type="ECO:0000256" key="7">
    <source>
        <dbReference type="ARBA" id="ARBA00022777"/>
    </source>
</evidence>
<dbReference type="EC" id="2.7.13.3" evidence="3"/>
<dbReference type="InterPro" id="IPR036097">
    <property type="entry name" value="HisK_dim/P_sf"/>
</dbReference>
<evidence type="ECO:0000256" key="8">
    <source>
        <dbReference type="ARBA" id="ARBA00022989"/>
    </source>
</evidence>
<keyword evidence="11" id="KW-0732">Signal</keyword>
<comment type="caution">
    <text evidence="13">The sequence shown here is derived from an EMBL/GenBank/DDBJ whole genome shotgun (WGS) entry which is preliminary data.</text>
</comment>
<organism evidence="13 14">
    <name type="scientific">Lichenibacterium ramalinae</name>
    <dbReference type="NCBI Taxonomy" id="2316527"/>
    <lineage>
        <taxon>Bacteria</taxon>
        <taxon>Pseudomonadati</taxon>
        <taxon>Pseudomonadota</taxon>
        <taxon>Alphaproteobacteria</taxon>
        <taxon>Hyphomicrobiales</taxon>
        <taxon>Lichenihabitantaceae</taxon>
        <taxon>Lichenibacterium</taxon>
    </lineage>
</organism>